<proteinExistence type="predicted"/>
<evidence type="ECO:0000313" key="1">
    <source>
        <dbReference type="EMBL" id="KAJ4720550.1"/>
    </source>
</evidence>
<keyword evidence="2" id="KW-1185">Reference proteome</keyword>
<accession>A0ACC1Y9V3</accession>
<dbReference type="EMBL" id="CM051397">
    <property type="protein sequence ID" value="KAJ4720550.1"/>
    <property type="molecule type" value="Genomic_DNA"/>
</dbReference>
<evidence type="ECO:0000313" key="2">
    <source>
        <dbReference type="Proteomes" id="UP001164539"/>
    </source>
</evidence>
<name>A0ACC1Y9V3_MELAZ</name>
<sequence length="370" mass="40376">MCLLGSMAAGSEKYGNEKKKVVVIGGGAGGSLLAYHIQFSADVVLIDQKEYFDIPWTNLRSVVEPSFAARSVINHSDYLSNVQIVVSTAVSITNTEVLTAGGQMFLYDYLVVATGHMESVPETKSERLSQYQAEFEKVKSAKSVLIIGGGPTGVELAGEIAVDFPDKKVILVHRGPRLLEFIGSKASKKALDWLTSKKVEVILEQSIDLKTLSDGTYETSGGEAIHADCHFMCAGKPMGSSWLSETILKDSLDVRGRLTVDENLRVQGFKNVFAIGDITDIPEIKQGYLAQRHALLTAKNLKLLIMGRNENKMAAYRPGYPIALVSLGRKEGVAHFPFLTISGRIPGWIKSRDLFVGKTRKQLGLKPTLT</sequence>
<dbReference type="Proteomes" id="UP001164539">
    <property type="component" value="Chromosome 4"/>
</dbReference>
<gene>
    <name evidence="1" type="ORF">OWV82_008362</name>
</gene>
<comment type="caution">
    <text evidence="1">The sequence shown here is derived from an EMBL/GenBank/DDBJ whole genome shotgun (WGS) entry which is preliminary data.</text>
</comment>
<organism evidence="1 2">
    <name type="scientific">Melia azedarach</name>
    <name type="common">Chinaberry tree</name>
    <dbReference type="NCBI Taxonomy" id="155640"/>
    <lineage>
        <taxon>Eukaryota</taxon>
        <taxon>Viridiplantae</taxon>
        <taxon>Streptophyta</taxon>
        <taxon>Embryophyta</taxon>
        <taxon>Tracheophyta</taxon>
        <taxon>Spermatophyta</taxon>
        <taxon>Magnoliopsida</taxon>
        <taxon>eudicotyledons</taxon>
        <taxon>Gunneridae</taxon>
        <taxon>Pentapetalae</taxon>
        <taxon>rosids</taxon>
        <taxon>malvids</taxon>
        <taxon>Sapindales</taxon>
        <taxon>Meliaceae</taxon>
        <taxon>Melia</taxon>
    </lineage>
</organism>
<reference evidence="1 2" key="1">
    <citation type="journal article" date="2023" name="Science">
        <title>Complex scaffold remodeling in plant triterpene biosynthesis.</title>
        <authorList>
            <person name="De La Pena R."/>
            <person name="Hodgson H."/>
            <person name="Liu J.C."/>
            <person name="Stephenson M.J."/>
            <person name="Martin A.C."/>
            <person name="Owen C."/>
            <person name="Harkess A."/>
            <person name="Leebens-Mack J."/>
            <person name="Jimenez L.E."/>
            <person name="Osbourn A."/>
            <person name="Sattely E.S."/>
        </authorList>
    </citation>
    <scope>NUCLEOTIDE SEQUENCE [LARGE SCALE GENOMIC DNA]</scope>
    <source>
        <strain evidence="2">cv. JPN11</strain>
        <tissue evidence="1">Leaf</tissue>
    </source>
</reference>
<protein>
    <submittedName>
        <fullName evidence="1">Apoptosis-inducing factor like</fullName>
    </submittedName>
</protein>